<gene>
    <name evidence="1" type="ORF">AVDCRST_MAG90-346</name>
</gene>
<dbReference type="GO" id="GO:0004177">
    <property type="term" value="F:aminopeptidase activity"/>
    <property type="evidence" value="ECO:0007669"/>
    <property type="project" value="UniProtKB-KW"/>
</dbReference>
<dbReference type="PANTHER" id="PTHR10188">
    <property type="entry name" value="L-ASPARAGINASE"/>
    <property type="match status" value="1"/>
</dbReference>
<sequence>MTDDARTKNPFAIAIHGGAGTIPRRSMTAEREQAYRAVLAESLRAGQAVLARGGSSLDAVTAAVMVMEDSPLFNAGK</sequence>
<dbReference type="EMBL" id="CADCUC010000068">
    <property type="protein sequence ID" value="CAA9309637.1"/>
    <property type="molecule type" value="Genomic_DNA"/>
</dbReference>
<reference evidence="1" key="1">
    <citation type="submission" date="2020-02" db="EMBL/GenBank/DDBJ databases">
        <authorList>
            <person name="Meier V. D."/>
        </authorList>
    </citation>
    <scope>NUCLEOTIDE SEQUENCE</scope>
    <source>
        <strain evidence="1">AVDCRST_MAG90</strain>
    </source>
</reference>
<dbReference type="AlphaFoldDB" id="A0A6J4KLV3"/>
<dbReference type="InterPro" id="IPR029055">
    <property type="entry name" value="Ntn_hydrolases_N"/>
</dbReference>
<dbReference type="InterPro" id="IPR000246">
    <property type="entry name" value="Peptidase_T2"/>
</dbReference>
<organism evidence="1">
    <name type="scientific">uncultured Microvirga sp</name>
    <dbReference type="NCBI Taxonomy" id="412392"/>
    <lineage>
        <taxon>Bacteria</taxon>
        <taxon>Pseudomonadati</taxon>
        <taxon>Pseudomonadota</taxon>
        <taxon>Alphaproteobacteria</taxon>
        <taxon>Hyphomicrobiales</taxon>
        <taxon>Methylobacteriaceae</taxon>
        <taxon>Microvirga</taxon>
        <taxon>environmental samples</taxon>
    </lineage>
</organism>
<evidence type="ECO:0000313" key="1">
    <source>
        <dbReference type="EMBL" id="CAA9309637.1"/>
    </source>
</evidence>
<proteinExistence type="predicted"/>
<dbReference type="EC" id="3.4.19.5" evidence="1"/>
<name>A0A6J4KLV3_9HYPH</name>
<keyword evidence="1" id="KW-0031">Aminopeptidase</keyword>
<dbReference type="Pfam" id="PF01112">
    <property type="entry name" value="Asparaginase_2"/>
    <property type="match status" value="1"/>
</dbReference>
<keyword evidence="1" id="KW-0645">Protease</keyword>
<dbReference type="PANTHER" id="PTHR10188:SF6">
    <property type="entry name" value="N(4)-(BETA-N-ACETYLGLUCOSAMINYL)-L-ASPARAGINASE"/>
    <property type="match status" value="1"/>
</dbReference>
<dbReference type="GO" id="GO:0008798">
    <property type="term" value="F:beta-aspartyl-peptidase activity"/>
    <property type="evidence" value="ECO:0007669"/>
    <property type="project" value="UniProtKB-EC"/>
</dbReference>
<accession>A0A6J4KLV3</accession>
<feature type="non-terminal residue" evidence="1">
    <location>
        <position position="77"/>
    </location>
</feature>
<keyword evidence="1" id="KW-0378">Hydrolase</keyword>
<dbReference type="GO" id="GO:0016811">
    <property type="term" value="F:hydrolase activity, acting on carbon-nitrogen (but not peptide) bonds, in linear amides"/>
    <property type="evidence" value="ECO:0007669"/>
    <property type="project" value="UniProtKB-ARBA"/>
</dbReference>
<dbReference type="SUPFAM" id="SSF56235">
    <property type="entry name" value="N-terminal nucleophile aminohydrolases (Ntn hydrolases)"/>
    <property type="match status" value="1"/>
</dbReference>
<protein>
    <submittedName>
        <fullName evidence="1">Isoaspartyl aminopeptidase @ Asp-X dipeptidase</fullName>
        <ecNumber evidence="1">3.4.19.5</ecNumber>
    </submittedName>
</protein>